<dbReference type="PANTHER" id="PTHR47017:SF1">
    <property type="entry name" value="ACYL-COA"/>
    <property type="match status" value="1"/>
</dbReference>
<evidence type="ECO:0000313" key="2">
    <source>
        <dbReference type="Proteomes" id="UP001465153"/>
    </source>
</evidence>
<sequence length="382" mass="44800">MYFQFITSITDIDRDQWNRIAGTDYPFTRFEFLAALESSGATNAESGWQPLHLLAKTDDDELLGLVPLYIKTHSYGEYVFDWAWADAYHRNGIQYYPKLLTAIPYTPATGPRFCFSDDLAEPHQLELQVEMTKTIKEQAQKIGASSWHCLFPEYPHAQRLEEAGFALRQGCQFHWYNRDFTSFDDFLATFNSRKRKNLKKERQKVHAQNVQLIRCEGRDISREHWQKFYEFYQLTYLKRSGHDGYLTGDFFETLGRTMPEHLMMVQAFADDKLVAAALCFKSSTHLFGRYWGCREEFDSLHFEACYYQGIEYAIEHGIQCFDPGAQGEHKIQRGFTPTATWSSHWLADERFDNAVRDFLQREQPGVEQYMIETAELLPFKQE</sequence>
<proteinExistence type="predicted"/>
<gene>
    <name evidence="1" type="ORF">NBRC116591_09360</name>
</gene>
<dbReference type="EMBL" id="BAABWN010000002">
    <property type="protein sequence ID" value="GAA6167126.1"/>
    <property type="molecule type" value="Genomic_DNA"/>
</dbReference>
<dbReference type="SUPFAM" id="SSF55729">
    <property type="entry name" value="Acyl-CoA N-acyltransferases (Nat)"/>
    <property type="match status" value="1"/>
</dbReference>
<dbReference type="InterPro" id="IPR007434">
    <property type="entry name" value="FemAB-like"/>
</dbReference>
<protein>
    <submittedName>
        <fullName evidence="1">GNAT family N-acetyltransferase</fullName>
    </submittedName>
</protein>
<keyword evidence="2" id="KW-1185">Reference proteome</keyword>
<dbReference type="Proteomes" id="UP001465153">
    <property type="component" value="Unassembled WGS sequence"/>
</dbReference>
<dbReference type="InterPro" id="IPR016181">
    <property type="entry name" value="Acyl_CoA_acyltransferase"/>
</dbReference>
<dbReference type="Pfam" id="PF04339">
    <property type="entry name" value="FemAB_like"/>
    <property type="match status" value="1"/>
</dbReference>
<dbReference type="RefSeq" id="WP_353301842.1">
    <property type="nucleotide sequence ID" value="NZ_BAABWN010000002.1"/>
</dbReference>
<evidence type="ECO:0000313" key="1">
    <source>
        <dbReference type="EMBL" id="GAA6167126.1"/>
    </source>
</evidence>
<reference evidence="1 2" key="1">
    <citation type="submission" date="2024-04" db="EMBL/GenBank/DDBJ databases">
        <title>Draft genome sequence of Sessilibacter corallicola NBRC 116591.</title>
        <authorList>
            <person name="Miyakawa T."/>
            <person name="Kusuya Y."/>
            <person name="Miura T."/>
        </authorList>
    </citation>
    <scope>NUCLEOTIDE SEQUENCE [LARGE SCALE GENOMIC DNA]</scope>
    <source>
        <strain evidence="1 2">KU-00831-HH</strain>
    </source>
</reference>
<dbReference type="PANTHER" id="PTHR47017">
    <property type="entry name" value="ACYL-COA"/>
    <property type="match status" value="1"/>
</dbReference>
<organism evidence="1 2">
    <name type="scientific">Sessilibacter corallicola</name>
    <dbReference type="NCBI Taxonomy" id="2904075"/>
    <lineage>
        <taxon>Bacteria</taxon>
        <taxon>Pseudomonadati</taxon>
        <taxon>Pseudomonadota</taxon>
        <taxon>Gammaproteobacteria</taxon>
        <taxon>Cellvibrionales</taxon>
        <taxon>Cellvibrionaceae</taxon>
        <taxon>Sessilibacter</taxon>
    </lineage>
</organism>
<accession>A0ABQ0A672</accession>
<dbReference type="Gene3D" id="3.40.630.30">
    <property type="match status" value="1"/>
</dbReference>
<comment type="caution">
    <text evidence="1">The sequence shown here is derived from an EMBL/GenBank/DDBJ whole genome shotgun (WGS) entry which is preliminary data.</text>
</comment>
<name>A0ABQ0A672_9GAMM</name>